<dbReference type="Proteomes" id="UP001527882">
    <property type="component" value="Unassembled WGS sequence"/>
</dbReference>
<dbReference type="CDD" id="cd06261">
    <property type="entry name" value="TM_PBP2"/>
    <property type="match status" value="1"/>
</dbReference>
<evidence type="ECO:0000256" key="1">
    <source>
        <dbReference type="ARBA" id="ARBA00004651"/>
    </source>
</evidence>
<evidence type="ECO:0000256" key="2">
    <source>
        <dbReference type="ARBA" id="ARBA00022448"/>
    </source>
</evidence>
<evidence type="ECO:0000313" key="10">
    <source>
        <dbReference type="Proteomes" id="UP001527882"/>
    </source>
</evidence>
<dbReference type="PROSITE" id="PS51257">
    <property type="entry name" value="PROKAR_LIPOPROTEIN"/>
    <property type="match status" value="1"/>
</dbReference>
<evidence type="ECO:0000256" key="5">
    <source>
        <dbReference type="ARBA" id="ARBA00022989"/>
    </source>
</evidence>
<keyword evidence="6 7" id="KW-0472">Membrane</keyword>
<name>A0ABT4Q8I6_9BACL</name>
<feature type="transmembrane region" description="Helical" evidence="7">
    <location>
        <begin position="12"/>
        <end position="35"/>
    </location>
</feature>
<keyword evidence="2 7" id="KW-0813">Transport</keyword>
<evidence type="ECO:0000256" key="3">
    <source>
        <dbReference type="ARBA" id="ARBA00022475"/>
    </source>
</evidence>
<feature type="transmembrane region" description="Helical" evidence="7">
    <location>
        <begin position="181"/>
        <end position="205"/>
    </location>
</feature>
<dbReference type="Gene3D" id="1.10.3720.10">
    <property type="entry name" value="MetI-like"/>
    <property type="match status" value="1"/>
</dbReference>
<evidence type="ECO:0000313" key="9">
    <source>
        <dbReference type="EMBL" id="MCZ8513182.1"/>
    </source>
</evidence>
<proteinExistence type="inferred from homology"/>
<keyword evidence="10" id="KW-1185">Reference proteome</keyword>
<feature type="domain" description="ABC transmembrane type-1" evidence="8">
    <location>
        <begin position="72"/>
        <end position="280"/>
    </location>
</feature>
<reference evidence="9 10" key="1">
    <citation type="submission" date="2022-12" db="EMBL/GenBank/DDBJ databases">
        <title>Draft genome sequence of Paenibacillus sp. dW9.</title>
        <authorList>
            <person name="Choi E.-W."/>
            <person name="Kim D.-U."/>
        </authorList>
    </citation>
    <scope>NUCLEOTIDE SEQUENCE [LARGE SCALE GENOMIC DNA]</scope>
    <source>
        <strain evidence="10">dW9</strain>
    </source>
</reference>
<protein>
    <submittedName>
        <fullName evidence="9">Carbohydrate ABC transporter permease</fullName>
    </submittedName>
</protein>
<evidence type="ECO:0000256" key="6">
    <source>
        <dbReference type="ARBA" id="ARBA00023136"/>
    </source>
</evidence>
<dbReference type="SUPFAM" id="SSF161098">
    <property type="entry name" value="MetI-like"/>
    <property type="match status" value="1"/>
</dbReference>
<comment type="similarity">
    <text evidence="7">Belongs to the binding-protein-dependent transport system permease family.</text>
</comment>
<keyword evidence="5 7" id="KW-1133">Transmembrane helix</keyword>
<feature type="transmembrane region" description="Helical" evidence="7">
    <location>
        <begin position="68"/>
        <end position="95"/>
    </location>
</feature>
<dbReference type="Pfam" id="PF00528">
    <property type="entry name" value="BPD_transp_1"/>
    <property type="match status" value="1"/>
</dbReference>
<evidence type="ECO:0000256" key="4">
    <source>
        <dbReference type="ARBA" id="ARBA00022692"/>
    </source>
</evidence>
<dbReference type="PANTHER" id="PTHR43744">
    <property type="entry name" value="ABC TRANSPORTER PERMEASE PROTEIN MG189-RELATED-RELATED"/>
    <property type="match status" value="1"/>
</dbReference>
<dbReference type="PANTHER" id="PTHR43744:SF9">
    <property type="entry name" value="POLYGALACTURONAN_RHAMNOGALACTURONAN TRANSPORT SYSTEM PERMEASE PROTEIN YTCP"/>
    <property type="match status" value="1"/>
</dbReference>
<dbReference type="RefSeq" id="WP_269881672.1">
    <property type="nucleotide sequence ID" value="NZ_JAQAGZ010000007.1"/>
</dbReference>
<feature type="transmembrane region" description="Helical" evidence="7">
    <location>
        <begin position="261"/>
        <end position="280"/>
    </location>
</feature>
<dbReference type="PROSITE" id="PS50928">
    <property type="entry name" value="ABC_TM1"/>
    <property type="match status" value="1"/>
</dbReference>
<comment type="caution">
    <text evidence="9">The sequence shown here is derived from an EMBL/GenBank/DDBJ whole genome shotgun (WGS) entry which is preliminary data.</text>
</comment>
<keyword evidence="4 7" id="KW-0812">Transmembrane</keyword>
<dbReference type="InterPro" id="IPR035906">
    <property type="entry name" value="MetI-like_sf"/>
</dbReference>
<comment type="subcellular location">
    <subcellularLocation>
        <location evidence="1 7">Cell membrane</location>
        <topology evidence="1 7">Multi-pass membrane protein</topology>
    </subcellularLocation>
</comment>
<accession>A0ABT4Q8I6</accession>
<keyword evidence="3" id="KW-1003">Cell membrane</keyword>
<evidence type="ECO:0000259" key="8">
    <source>
        <dbReference type="PROSITE" id="PS50928"/>
    </source>
</evidence>
<feature type="transmembrane region" description="Helical" evidence="7">
    <location>
        <begin position="139"/>
        <end position="161"/>
    </location>
</feature>
<gene>
    <name evidence="9" type="ORF">O9H85_12245</name>
</gene>
<feature type="transmembrane region" description="Helical" evidence="7">
    <location>
        <begin position="107"/>
        <end position="127"/>
    </location>
</feature>
<sequence length="295" mass="33041">MKTKTLMWQWGVNIILALIACSCILPFVLLITSSITDEQEIYRHGYSLFPEKISFAAYTYLLQDAGKIMQAFGITIIITVVGTVTGLILIALLAYPLSRSHLPWRNFWSFFVFFTMLFHGGLVPTYLVYTQVFDMKNTIWALIVPGLLMNAFYVMLMRTFFATSIPEPVIESAKIDGAGEFGTFIKIVLPLSLPILATVGLFQIINYWNDWFNGMIYITDSKLFSLQNLLNRILLDIQFLASGNFGNSQADLAASAPMETVRMAMAVIGVVPILVAYPFFQKYFVKGLTVGAVKG</sequence>
<dbReference type="InterPro" id="IPR000515">
    <property type="entry name" value="MetI-like"/>
</dbReference>
<evidence type="ECO:0000256" key="7">
    <source>
        <dbReference type="RuleBase" id="RU363032"/>
    </source>
</evidence>
<dbReference type="EMBL" id="JAQAGZ010000007">
    <property type="protein sequence ID" value="MCZ8513182.1"/>
    <property type="molecule type" value="Genomic_DNA"/>
</dbReference>
<organism evidence="9 10">
    <name type="scientific">Paenibacillus gyeongsangnamensis</name>
    <dbReference type="NCBI Taxonomy" id="3388067"/>
    <lineage>
        <taxon>Bacteria</taxon>
        <taxon>Bacillati</taxon>
        <taxon>Bacillota</taxon>
        <taxon>Bacilli</taxon>
        <taxon>Bacillales</taxon>
        <taxon>Paenibacillaceae</taxon>
        <taxon>Paenibacillus</taxon>
    </lineage>
</organism>